<gene>
    <name evidence="1" type="ORF">PsorP6_010277</name>
</gene>
<reference evidence="1 2" key="1">
    <citation type="journal article" date="2022" name="bioRxiv">
        <title>The genome of the oomycete Peronosclerospora sorghi, a cosmopolitan pathogen of maize and sorghum, is inflated with dispersed pseudogenes.</title>
        <authorList>
            <person name="Fletcher K."/>
            <person name="Martin F."/>
            <person name="Isakeit T."/>
            <person name="Cavanaugh K."/>
            <person name="Magill C."/>
            <person name="Michelmore R."/>
        </authorList>
    </citation>
    <scope>NUCLEOTIDE SEQUENCE [LARGE SCALE GENOMIC DNA]</scope>
    <source>
        <strain evidence="1">P6</strain>
    </source>
</reference>
<protein>
    <submittedName>
        <fullName evidence="1">Uncharacterized protein</fullName>
    </submittedName>
</protein>
<name>A0ACC0VUB9_9STRA</name>
<dbReference type="Proteomes" id="UP001163321">
    <property type="component" value="Chromosome 6"/>
</dbReference>
<proteinExistence type="predicted"/>
<organism evidence="1 2">
    <name type="scientific">Peronosclerospora sorghi</name>
    <dbReference type="NCBI Taxonomy" id="230839"/>
    <lineage>
        <taxon>Eukaryota</taxon>
        <taxon>Sar</taxon>
        <taxon>Stramenopiles</taxon>
        <taxon>Oomycota</taxon>
        <taxon>Peronosporomycetes</taxon>
        <taxon>Peronosporales</taxon>
        <taxon>Peronosporaceae</taxon>
        <taxon>Peronosclerospora</taxon>
    </lineage>
</organism>
<sequence>MRKSKNKKNSKKDSKPQRVSFQAINSTFTGESPHISFVVKGVMLEIRSCRSVKQFEAFEDCLQSGYKITLSTIVLSER</sequence>
<keyword evidence="2" id="KW-1185">Reference proteome</keyword>
<evidence type="ECO:0000313" key="2">
    <source>
        <dbReference type="Proteomes" id="UP001163321"/>
    </source>
</evidence>
<comment type="caution">
    <text evidence="1">The sequence shown here is derived from an EMBL/GenBank/DDBJ whole genome shotgun (WGS) entry which is preliminary data.</text>
</comment>
<evidence type="ECO:0000313" key="1">
    <source>
        <dbReference type="EMBL" id="KAI9909792.1"/>
    </source>
</evidence>
<accession>A0ACC0VUB9</accession>
<dbReference type="EMBL" id="CM047585">
    <property type="protein sequence ID" value="KAI9909792.1"/>
    <property type="molecule type" value="Genomic_DNA"/>
</dbReference>